<sequence>MAFKNVRNLLLINHNDGFINDDEFVVLYDLYASKNPDFPYDSYAPFDLEELDESESFAEFRFGKRDIRILKEVLLIPDTITCSQRSVCDGLEGLCMLLKRLSYPCRYGDMVHRFAKPVPVLSMITNQMIDFVYNVHENRVLNWNHEVLSPVNLQTYVDAVTARGAPLPNCFGFIDGTVRPISRPGEHQRLLYNVHKRVHALKFQSIALPNGLIGNLYDPVGKLQNSTGHQL</sequence>
<accession>A0ABN8RLI2</accession>
<dbReference type="PANTHER" id="PTHR34615">
    <property type="entry name" value="PX DOMAIN-CONTAINING PROTEIN"/>
    <property type="match status" value="1"/>
</dbReference>
<gene>
    <name evidence="1" type="ORF">PLOB_00023176</name>
</gene>
<organism evidence="1 2">
    <name type="scientific">Porites lobata</name>
    <dbReference type="NCBI Taxonomy" id="104759"/>
    <lineage>
        <taxon>Eukaryota</taxon>
        <taxon>Metazoa</taxon>
        <taxon>Cnidaria</taxon>
        <taxon>Anthozoa</taxon>
        <taxon>Hexacorallia</taxon>
        <taxon>Scleractinia</taxon>
        <taxon>Fungiina</taxon>
        <taxon>Poritidae</taxon>
        <taxon>Porites</taxon>
    </lineage>
</organism>
<comment type="caution">
    <text evidence="1">The sequence shown here is derived from an EMBL/GenBank/DDBJ whole genome shotgun (WGS) entry which is preliminary data.</text>
</comment>
<evidence type="ECO:0000313" key="2">
    <source>
        <dbReference type="Proteomes" id="UP001159405"/>
    </source>
</evidence>
<proteinExistence type="predicted"/>
<dbReference type="EMBL" id="CALNXK010000272">
    <property type="protein sequence ID" value="CAH3180260.1"/>
    <property type="molecule type" value="Genomic_DNA"/>
</dbReference>
<evidence type="ECO:0000313" key="1">
    <source>
        <dbReference type="EMBL" id="CAH3180260.1"/>
    </source>
</evidence>
<dbReference type="PANTHER" id="PTHR34615:SF1">
    <property type="entry name" value="PX DOMAIN-CONTAINING PROTEIN"/>
    <property type="match status" value="1"/>
</dbReference>
<protein>
    <submittedName>
        <fullName evidence="1">Uncharacterized protein</fullName>
    </submittedName>
</protein>
<keyword evidence="2" id="KW-1185">Reference proteome</keyword>
<name>A0ABN8RLI2_9CNID</name>
<dbReference type="Proteomes" id="UP001159405">
    <property type="component" value="Unassembled WGS sequence"/>
</dbReference>
<reference evidence="1 2" key="1">
    <citation type="submission" date="2022-05" db="EMBL/GenBank/DDBJ databases">
        <authorList>
            <consortium name="Genoscope - CEA"/>
            <person name="William W."/>
        </authorList>
    </citation>
    <scope>NUCLEOTIDE SEQUENCE [LARGE SCALE GENOMIC DNA]</scope>
</reference>